<keyword evidence="1" id="KW-0472">Membrane</keyword>
<name>A0A174ZUZ0_9FIRM</name>
<feature type="transmembrane region" description="Helical" evidence="1">
    <location>
        <begin position="19"/>
        <end position="37"/>
    </location>
</feature>
<evidence type="ECO:0000313" key="3">
    <source>
        <dbReference type="Proteomes" id="UP000078383"/>
    </source>
</evidence>
<gene>
    <name evidence="2" type="ORF">ERS852502_02328</name>
</gene>
<dbReference type="RefSeq" id="WP_055173030.1">
    <property type="nucleotide sequence ID" value="NZ_CZBX01000011.1"/>
</dbReference>
<keyword evidence="1" id="KW-1133">Transmembrane helix</keyword>
<dbReference type="AlphaFoldDB" id="A0A174ZUZ0"/>
<protein>
    <submittedName>
        <fullName evidence="2">Uncharacterized protein</fullName>
    </submittedName>
</protein>
<sequence>MNDALCEHIVARKSKPMDFIIRILIIVVIVAVAIVGLPFLGFFAFALAAILALLAYYFAFPLLNVEYEYSLLNHDLDIDAIYSKEKRKSKMNLDIQNAEIIAPKGSHRLDSYHPETTCDFSSGNANAKIFAIMIPINQKMTCVYIEPDEKMIEHMKQWMGMKMFVD</sequence>
<reference evidence="2 3" key="1">
    <citation type="submission" date="2015-09" db="EMBL/GenBank/DDBJ databases">
        <authorList>
            <consortium name="Pathogen Informatics"/>
        </authorList>
    </citation>
    <scope>NUCLEOTIDE SEQUENCE [LARGE SCALE GENOMIC DNA]</scope>
    <source>
        <strain evidence="2 3">2789STDY5834889</strain>
    </source>
</reference>
<evidence type="ECO:0000313" key="2">
    <source>
        <dbReference type="EMBL" id="CUQ91034.1"/>
    </source>
</evidence>
<dbReference type="Proteomes" id="UP000078383">
    <property type="component" value="Unassembled WGS sequence"/>
</dbReference>
<dbReference type="EMBL" id="CZBX01000011">
    <property type="protein sequence ID" value="CUQ91034.1"/>
    <property type="molecule type" value="Genomic_DNA"/>
</dbReference>
<keyword evidence="1" id="KW-0812">Transmembrane</keyword>
<feature type="transmembrane region" description="Helical" evidence="1">
    <location>
        <begin position="43"/>
        <end position="63"/>
    </location>
</feature>
<evidence type="ECO:0000256" key="1">
    <source>
        <dbReference type="SAM" id="Phobius"/>
    </source>
</evidence>
<proteinExistence type="predicted"/>
<dbReference type="OrthoDB" id="2062630at2"/>
<accession>A0A174ZUZ0</accession>
<organism evidence="2 3">
    <name type="scientific">[Ruminococcus] torques</name>
    <dbReference type="NCBI Taxonomy" id="33039"/>
    <lineage>
        <taxon>Bacteria</taxon>
        <taxon>Bacillati</taxon>
        <taxon>Bacillota</taxon>
        <taxon>Clostridia</taxon>
        <taxon>Lachnospirales</taxon>
        <taxon>Lachnospiraceae</taxon>
        <taxon>Mediterraneibacter</taxon>
    </lineage>
</organism>